<keyword evidence="4" id="KW-1185">Reference proteome</keyword>
<dbReference type="RefSeq" id="WP_345270931.1">
    <property type="nucleotide sequence ID" value="NZ_BAABHB010000016.1"/>
</dbReference>
<evidence type="ECO:0000313" key="3">
    <source>
        <dbReference type="EMBL" id="GAA4418231.1"/>
    </source>
</evidence>
<feature type="transmembrane region" description="Helical" evidence="1">
    <location>
        <begin position="172"/>
        <end position="196"/>
    </location>
</feature>
<feature type="transmembrane region" description="Helical" evidence="1">
    <location>
        <begin position="140"/>
        <end position="160"/>
    </location>
</feature>
<gene>
    <name evidence="3" type="ORF">GCM10023187_51450</name>
</gene>
<evidence type="ECO:0000313" key="4">
    <source>
        <dbReference type="Proteomes" id="UP001500936"/>
    </source>
</evidence>
<name>A0ABP8KXF0_9BACT</name>
<protein>
    <recommendedName>
        <fullName evidence="5">DUF4190 domain-containing protein</fullName>
    </recommendedName>
</protein>
<feature type="transmembrane region" description="Helical" evidence="1">
    <location>
        <begin position="117"/>
        <end position="134"/>
    </location>
</feature>
<dbReference type="Proteomes" id="UP001500936">
    <property type="component" value="Unassembled WGS sequence"/>
</dbReference>
<sequence>MPIRLLLTAFISIVLTACQRQTAFFQPTARIQYEAAAQPAAAVVVVPSDSVYRQTQVDATSELPLVMTATAAEPLRQTVRPAKQQRAFRETIVRAVGTQKHIRPADESPARRPARNALIAGLLGVAGLAVAILIPNASILLLLAPVAGIWAVVAAIRAFNRSRKGDPQRGKATIGLILGILLLVVTVLFALVIAAWGGAFQ</sequence>
<dbReference type="EMBL" id="BAABHB010000016">
    <property type="protein sequence ID" value="GAA4418231.1"/>
    <property type="molecule type" value="Genomic_DNA"/>
</dbReference>
<evidence type="ECO:0000256" key="2">
    <source>
        <dbReference type="SAM" id="SignalP"/>
    </source>
</evidence>
<feature type="signal peptide" evidence="2">
    <location>
        <begin position="1"/>
        <end position="17"/>
    </location>
</feature>
<reference evidence="4" key="1">
    <citation type="journal article" date="2019" name="Int. J. Syst. Evol. Microbiol.">
        <title>The Global Catalogue of Microorganisms (GCM) 10K type strain sequencing project: providing services to taxonomists for standard genome sequencing and annotation.</title>
        <authorList>
            <consortium name="The Broad Institute Genomics Platform"/>
            <consortium name="The Broad Institute Genome Sequencing Center for Infectious Disease"/>
            <person name="Wu L."/>
            <person name="Ma J."/>
        </authorList>
    </citation>
    <scope>NUCLEOTIDE SEQUENCE [LARGE SCALE GENOMIC DNA]</scope>
    <source>
        <strain evidence="4">JCM 17925</strain>
    </source>
</reference>
<evidence type="ECO:0000256" key="1">
    <source>
        <dbReference type="SAM" id="Phobius"/>
    </source>
</evidence>
<comment type="caution">
    <text evidence="3">The sequence shown here is derived from an EMBL/GenBank/DDBJ whole genome shotgun (WGS) entry which is preliminary data.</text>
</comment>
<keyword evidence="1" id="KW-0472">Membrane</keyword>
<feature type="chain" id="PRO_5046178882" description="DUF4190 domain-containing protein" evidence="2">
    <location>
        <begin position="18"/>
        <end position="201"/>
    </location>
</feature>
<accession>A0ABP8KXF0</accession>
<dbReference type="PROSITE" id="PS51257">
    <property type="entry name" value="PROKAR_LIPOPROTEIN"/>
    <property type="match status" value="1"/>
</dbReference>
<proteinExistence type="predicted"/>
<organism evidence="3 4">
    <name type="scientific">Nibrella viscosa</name>
    <dbReference type="NCBI Taxonomy" id="1084524"/>
    <lineage>
        <taxon>Bacteria</taxon>
        <taxon>Pseudomonadati</taxon>
        <taxon>Bacteroidota</taxon>
        <taxon>Cytophagia</taxon>
        <taxon>Cytophagales</taxon>
        <taxon>Spirosomataceae</taxon>
        <taxon>Nibrella</taxon>
    </lineage>
</organism>
<evidence type="ECO:0008006" key="5">
    <source>
        <dbReference type="Google" id="ProtNLM"/>
    </source>
</evidence>
<keyword evidence="2" id="KW-0732">Signal</keyword>
<keyword evidence="1" id="KW-1133">Transmembrane helix</keyword>
<keyword evidence="1" id="KW-0812">Transmembrane</keyword>